<evidence type="ECO:0000256" key="7">
    <source>
        <dbReference type="ARBA" id="ARBA00023141"/>
    </source>
</evidence>
<dbReference type="Pfam" id="PF00793">
    <property type="entry name" value="DAHP_synth_1"/>
    <property type="match status" value="1"/>
</dbReference>
<reference evidence="14 15" key="1">
    <citation type="submission" date="2018-06" db="EMBL/GenBank/DDBJ databases">
        <authorList>
            <consortium name="Pathogen Informatics"/>
            <person name="Doyle S."/>
        </authorList>
    </citation>
    <scope>NUCLEOTIDE SEQUENCE [LARGE SCALE GENOMIC DNA]</scope>
    <source>
        <strain evidence="14 15">NCTC7303</strain>
    </source>
</reference>
<comment type="pathway">
    <text evidence="2">Metabolic intermediate biosynthesis; chorismate biosynthesis; chorismate from D-erythrose 4-phosphate and phosphoenolpyruvate: step 1/7.</text>
</comment>
<comment type="function">
    <text evidence="1">Stereospecific condensation of phosphoenolpyruvate (PEP) and D-erythrose-4-phosphate (E4P) giving rise to 3-deoxy-D-arabino-heptulosonate-7-phosphate (DAHP).</text>
</comment>
<evidence type="ECO:0000256" key="10">
    <source>
        <dbReference type="ARBA" id="ARBA00032193"/>
    </source>
</evidence>
<dbReference type="InterPro" id="IPR006219">
    <property type="entry name" value="DAHP_synth_1"/>
</dbReference>
<evidence type="ECO:0000256" key="4">
    <source>
        <dbReference type="ARBA" id="ARBA00012694"/>
    </source>
</evidence>
<evidence type="ECO:0000256" key="12">
    <source>
        <dbReference type="ARBA" id="ARBA00047508"/>
    </source>
</evidence>
<evidence type="ECO:0000313" key="14">
    <source>
        <dbReference type="EMBL" id="SUG29176.1"/>
    </source>
</evidence>
<evidence type="ECO:0000256" key="2">
    <source>
        <dbReference type="ARBA" id="ARBA00004688"/>
    </source>
</evidence>
<evidence type="ECO:0000256" key="5">
    <source>
        <dbReference type="ARBA" id="ARBA00022605"/>
    </source>
</evidence>
<dbReference type="GO" id="GO:0008652">
    <property type="term" value="P:amino acid biosynthetic process"/>
    <property type="evidence" value="ECO:0007669"/>
    <property type="project" value="UniProtKB-KW"/>
</dbReference>
<evidence type="ECO:0000256" key="6">
    <source>
        <dbReference type="ARBA" id="ARBA00022679"/>
    </source>
</evidence>
<keyword evidence="6 14" id="KW-0808">Transferase</keyword>
<evidence type="ECO:0000256" key="1">
    <source>
        <dbReference type="ARBA" id="ARBA00003726"/>
    </source>
</evidence>
<evidence type="ECO:0000256" key="3">
    <source>
        <dbReference type="ARBA" id="ARBA00007985"/>
    </source>
</evidence>
<gene>
    <name evidence="14" type="primary">aroH_2</name>
    <name evidence="14" type="ORF">NCTC7303_01337</name>
</gene>
<dbReference type="GO" id="GO:0003849">
    <property type="term" value="F:3-deoxy-7-phosphoheptulonate synthase activity"/>
    <property type="evidence" value="ECO:0007669"/>
    <property type="project" value="UniProtKB-EC"/>
</dbReference>
<dbReference type="GO" id="GO:0009073">
    <property type="term" value="P:aromatic amino acid family biosynthetic process"/>
    <property type="evidence" value="ECO:0007669"/>
    <property type="project" value="UniProtKB-KW"/>
</dbReference>
<evidence type="ECO:0000256" key="9">
    <source>
        <dbReference type="ARBA" id="ARBA00031349"/>
    </source>
</evidence>
<accession>A0A379SJH0</accession>
<dbReference type="Proteomes" id="UP000255443">
    <property type="component" value="Unassembled WGS sequence"/>
</dbReference>
<evidence type="ECO:0000259" key="13">
    <source>
        <dbReference type="Pfam" id="PF00793"/>
    </source>
</evidence>
<organism evidence="14 15">
    <name type="scientific">Salmonella enterica subsp. arizonae</name>
    <dbReference type="NCBI Taxonomy" id="59203"/>
    <lineage>
        <taxon>Bacteria</taxon>
        <taxon>Pseudomonadati</taxon>
        <taxon>Pseudomonadota</taxon>
        <taxon>Gammaproteobacteria</taxon>
        <taxon>Enterobacterales</taxon>
        <taxon>Enterobacteriaceae</taxon>
        <taxon>Salmonella</taxon>
    </lineage>
</organism>
<evidence type="ECO:0000256" key="11">
    <source>
        <dbReference type="ARBA" id="ARBA00039406"/>
    </source>
</evidence>
<sequence>MRTYFEKPRTVVGWKGLISDPDLNGSYRVNHGLELARRLLLQVNELGVPTATEFLDMVTGQFIADLISWGAIGARTTESQIHRKWPLRSLARLALKMVRMATPALPSTLFALPAPAICFSRRIKTDR</sequence>
<dbReference type="SUPFAM" id="SSF51569">
    <property type="entry name" value="Aldolase"/>
    <property type="match status" value="1"/>
</dbReference>
<dbReference type="GO" id="GO:0005737">
    <property type="term" value="C:cytoplasm"/>
    <property type="evidence" value="ECO:0007669"/>
    <property type="project" value="TreeGrafter"/>
</dbReference>
<keyword evidence="7" id="KW-0057">Aromatic amino acid biosynthesis</keyword>
<dbReference type="PANTHER" id="PTHR21225">
    <property type="entry name" value="PHOSPHO-2-DEHYDRO-3-DEOXYHEPTONATE ALDOLASE DAHP SYNTHETASE"/>
    <property type="match status" value="1"/>
</dbReference>
<evidence type="ECO:0000313" key="15">
    <source>
        <dbReference type="Proteomes" id="UP000255443"/>
    </source>
</evidence>
<name>A0A379SJH0_SALER</name>
<dbReference type="EMBL" id="UGXC01000002">
    <property type="protein sequence ID" value="SUG29176.1"/>
    <property type="molecule type" value="Genomic_DNA"/>
</dbReference>
<evidence type="ECO:0000256" key="8">
    <source>
        <dbReference type="ARBA" id="ARBA00031111"/>
    </source>
</evidence>
<comment type="similarity">
    <text evidence="3">Belongs to the class-I DAHP synthase family.</text>
</comment>
<dbReference type="InterPro" id="IPR006218">
    <property type="entry name" value="DAHP1/KDSA"/>
</dbReference>
<proteinExistence type="inferred from homology"/>
<feature type="domain" description="DAHP synthetase I/KDSA" evidence="13">
    <location>
        <begin position="1"/>
        <end position="84"/>
    </location>
</feature>
<dbReference type="UniPathway" id="UPA00053">
    <property type="reaction ID" value="UER00084"/>
</dbReference>
<dbReference type="PANTHER" id="PTHR21225:SF6">
    <property type="entry name" value="PHOSPHO-2-DEHYDRO-3-DEOXYHEPTONATE ALDOLASE, TRP-SENSITIVE"/>
    <property type="match status" value="1"/>
</dbReference>
<protein>
    <recommendedName>
        <fullName evidence="11">Phospho-2-dehydro-3-deoxyheptonate aldolase, Trp-sensitive</fullName>
        <ecNumber evidence="4">2.5.1.54</ecNumber>
    </recommendedName>
    <alternativeName>
        <fullName evidence="10">3-deoxy-D-arabino-heptulosonate 7-phosphate synthase</fullName>
    </alternativeName>
    <alternativeName>
        <fullName evidence="9">DAHP synthase</fullName>
    </alternativeName>
    <alternativeName>
        <fullName evidence="8">Phospho-2-keto-3-deoxyheptonate aldolase</fullName>
    </alternativeName>
</protein>
<dbReference type="Gene3D" id="3.20.20.70">
    <property type="entry name" value="Aldolase class I"/>
    <property type="match status" value="1"/>
</dbReference>
<dbReference type="GO" id="GO:0009423">
    <property type="term" value="P:chorismate biosynthetic process"/>
    <property type="evidence" value="ECO:0007669"/>
    <property type="project" value="UniProtKB-UniPathway"/>
</dbReference>
<comment type="catalytic activity">
    <reaction evidence="12">
        <text>D-erythrose 4-phosphate + phosphoenolpyruvate + H2O = 7-phospho-2-dehydro-3-deoxy-D-arabino-heptonate + phosphate</text>
        <dbReference type="Rhea" id="RHEA:14717"/>
        <dbReference type="ChEBI" id="CHEBI:15377"/>
        <dbReference type="ChEBI" id="CHEBI:16897"/>
        <dbReference type="ChEBI" id="CHEBI:43474"/>
        <dbReference type="ChEBI" id="CHEBI:58394"/>
        <dbReference type="ChEBI" id="CHEBI:58702"/>
        <dbReference type="EC" id="2.5.1.54"/>
    </reaction>
</comment>
<keyword evidence="5" id="KW-0028">Amino-acid biosynthesis</keyword>
<dbReference type="EC" id="2.5.1.54" evidence="4"/>
<dbReference type="AlphaFoldDB" id="A0A379SJH0"/>
<dbReference type="InterPro" id="IPR013785">
    <property type="entry name" value="Aldolase_TIM"/>
</dbReference>